<dbReference type="GO" id="GO:0032259">
    <property type="term" value="P:methylation"/>
    <property type="evidence" value="ECO:0007669"/>
    <property type="project" value="UniProtKB-KW"/>
</dbReference>
<keyword evidence="4" id="KW-0808">Transferase</keyword>
<evidence type="ECO:0000259" key="6">
    <source>
        <dbReference type="PROSITE" id="PS50123"/>
    </source>
</evidence>
<organism evidence="7 8">
    <name type="scientific">Silvanigrella paludirubra</name>
    <dbReference type="NCBI Taxonomy" id="2499159"/>
    <lineage>
        <taxon>Bacteria</taxon>
        <taxon>Pseudomonadati</taxon>
        <taxon>Bdellovibrionota</taxon>
        <taxon>Oligoflexia</taxon>
        <taxon>Silvanigrellales</taxon>
        <taxon>Silvanigrellaceae</taxon>
        <taxon>Silvanigrella</taxon>
    </lineage>
</organism>
<evidence type="ECO:0000256" key="5">
    <source>
        <dbReference type="ARBA" id="ARBA00022691"/>
    </source>
</evidence>
<dbReference type="InterPro" id="IPR022642">
    <property type="entry name" value="CheR_C"/>
</dbReference>
<dbReference type="InterPro" id="IPR000780">
    <property type="entry name" value="CheR_MeTrfase"/>
</dbReference>
<evidence type="ECO:0000313" key="8">
    <source>
        <dbReference type="Proteomes" id="UP000437748"/>
    </source>
</evidence>
<keyword evidence="3" id="KW-0489">Methyltransferase</keyword>
<dbReference type="CDD" id="cd02440">
    <property type="entry name" value="AdoMet_MTases"/>
    <property type="match status" value="1"/>
</dbReference>
<comment type="catalytic activity">
    <reaction evidence="1">
        <text>L-glutamyl-[protein] + S-adenosyl-L-methionine = [protein]-L-glutamate 5-O-methyl ester + S-adenosyl-L-homocysteine</text>
        <dbReference type="Rhea" id="RHEA:24452"/>
        <dbReference type="Rhea" id="RHEA-COMP:10208"/>
        <dbReference type="Rhea" id="RHEA-COMP:10311"/>
        <dbReference type="ChEBI" id="CHEBI:29973"/>
        <dbReference type="ChEBI" id="CHEBI:57856"/>
        <dbReference type="ChEBI" id="CHEBI:59789"/>
        <dbReference type="ChEBI" id="CHEBI:82795"/>
        <dbReference type="EC" id="2.1.1.80"/>
    </reaction>
</comment>
<gene>
    <name evidence="7" type="ORF">GCL60_05255</name>
</gene>
<dbReference type="SUPFAM" id="SSF53335">
    <property type="entry name" value="S-adenosyl-L-methionine-dependent methyltransferases"/>
    <property type="match status" value="1"/>
</dbReference>
<sequence length="284" mass="32990">MEMENYKDNLIKYFSSLIELETGIQYDETNKYLLLTRIQSLLKLININSIDSLWNEIQTKGLNSETKSLILDLATNNETSFFRDPKVFEFFKTEFVPKIMANKNRIRIWCAATSTGQEPYSIAIIMAELKEQGINKNYEILATDISDRVLKQAEKGLYTQLEVQRGLSPEHLRKYFNEELSDTSLVPSYKVKSEISSFITYKQLNLLHPWPNFEPFDIIFCRNVLIYQSLENKKNVISKFAKLLNPEGYLILGGAESLLQLSNDYDLINFNNITVHKLKTEIKN</sequence>
<dbReference type="PROSITE" id="PS50123">
    <property type="entry name" value="CHER"/>
    <property type="match status" value="1"/>
</dbReference>
<dbReference type="AlphaFoldDB" id="A0A6N6VV79"/>
<dbReference type="Gene3D" id="3.40.50.150">
    <property type="entry name" value="Vaccinia Virus protein VP39"/>
    <property type="match status" value="1"/>
</dbReference>
<dbReference type="EC" id="2.1.1.80" evidence="2"/>
<keyword evidence="8" id="KW-1185">Reference proteome</keyword>
<dbReference type="OrthoDB" id="5292014at2"/>
<dbReference type="GO" id="GO:0008983">
    <property type="term" value="F:protein-glutamate O-methyltransferase activity"/>
    <property type="evidence" value="ECO:0007669"/>
    <property type="project" value="UniProtKB-EC"/>
</dbReference>
<evidence type="ECO:0000256" key="2">
    <source>
        <dbReference type="ARBA" id="ARBA00012534"/>
    </source>
</evidence>
<dbReference type="EMBL" id="WFLM01000002">
    <property type="protein sequence ID" value="KAB8039669.1"/>
    <property type="molecule type" value="Genomic_DNA"/>
</dbReference>
<dbReference type="Pfam" id="PF01739">
    <property type="entry name" value="CheR"/>
    <property type="match status" value="1"/>
</dbReference>
<dbReference type="InterPro" id="IPR036804">
    <property type="entry name" value="CheR_N_sf"/>
</dbReference>
<feature type="domain" description="CheR-type methyltransferase" evidence="6">
    <location>
        <begin position="1"/>
        <end position="281"/>
    </location>
</feature>
<dbReference type="Gene3D" id="1.10.155.10">
    <property type="entry name" value="Chemotaxis receptor methyltransferase CheR, N-terminal domain"/>
    <property type="match status" value="1"/>
</dbReference>
<protein>
    <recommendedName>
        <fullName evidence="2">protein-glutamate O-methyltransferase</fullName>
        <ecNumber evidence="2">2.1.1.80</ecNumber>
    </recommendedName>
</protein>
<name>A0A6N6VV79_9BACT</name>
<dbReference type="SMART" id="SM00138">
    <property type="entry name" value="MeTrc"/>
    <property type="match status" value="1"/>
</dbReference>
<dbReference type="InterPro" id="IPR050903">
    <property type="entry name" value="Bact_Chemotaxis_MeTrfase"/>
</dbReference>
<reference evidence="7 8" key="1">
    <citation type="submission" date="2019-10" db="EMBL/GenBank/DDBJ databases">
        <title>New species of Slilvanegrellaceae.</title>
        <authorList>
            <person name="Pitt A."/>
            <person name="Hahn M.W."/>
        </authorList>
    </citation>
    <scope>NUCLEOTIDE SEQUENCE [LARGE SCALE GENOMIC DNA]</scope>
    <source>
        <strain evidence="7 8">SP-Ram-0.45-NSY-1</strain>
    </source>
</reference>
<evidence type="ECO:0000256" key="4">
    <source>
        <dbReference type="ARBA" id="ARBA00022679"/>
    </source>
</evidence>
<dbReference type="SUPFAM" id="SSF47757">
    <property type="entry name" value="Chemotaxis receptor methyltransferase CheR, N-terminal domain"/>
    <property type="match status" value="1"/>
</dbReference>
<keyword evidence="5" id="KW-0949">S-adenosyl-L-methionine</keyword>
<accession>A0A6N6VV79</accession>
<dbReference type="PANTHER" id="PTHR24422">
    <property type="entry name" value="CHEMOTAXIS PROTEIN METHYLTRANSFERASE"/>
    <property type="match status" value="1"/>
</dbReference>
<evidence type="ECO:0000256" key="1">
    <source>
        <dbReference type="ARBA" id="ARBA00001541"/>
    </source>
</evidence>
<proteinExistence type="predicted"/>
<dbReference type="PRINTS" id="PR00996">
    <property type="entry name" value="CHERMTFRASE"/>
</dbReference>
<dbReference type="PANTHER" id="PTHR24422:SF21">
    <property type="entry name" value="CHEMOTAXIS PROTEIN METHYLTRANSFERASE 1"/>
    <property type="match status" value="1"/>
</dbReference>
<dbReference type="Proteomes" id="UP000437748">
    <property type="component" value="Unassembled WGS sequence"/>
</dbReference>
<comment type="caution">
    <text evidence="7">The sequence shown here is derived from an EMBL/GenBank/DDBJ whole genome shotgun (WGS) entry which is preliminary data.</text>
</comment>
<dbReference type="InterPro" id="IPR029063">
    <property type="entry name" value="SAM-dependent_MTases_sf"/>
</dbReference>
<evidence type="ECO:0000256" key="3">
    <source>
        <dbReference type="ARBA" id="ARBA00022603"/>
    </source>
</evidence>
<evidence type="ECO:0000313" key="7">
    <source>
        <dbReference type="EMBL" id="KAB8039669.1"/>
    </source>
</evidence>